<reference evidence="1 2" key="1">
    <citation type="submission" date="2020-09" db="EMBL/GenBank/DDBJ databases">
        <title>De no assembly of potato wild relative species, Solanum commersonii.</title>
        <authorList>
            <person name="Cho K."/>
        </authorList>
    </citation>
    <scope>NUCLEOTIDE SEQUENCE [LARGE SCALE GENOMIC DNA]</scope>
    <source>
        <strain evidence="1">LZ3.2</strain>
        <tissue evidence="1">Leaf</tissue>
    </source>
</reference>
<gene>
    <name evidence="1" type="ORF">H5410_020716</name>
</gene>
<dbReference type="PANTHER" id="PTHR37250:SF1">
    <property type="entry name" value="OS05G0496000 PROTEIN"/>
    <property type="match status" value="1"/>
</dbReference>
<evidence type="ECO:0000313" key="1">
    <source>
        <dbReference type="EMBL" id="KAG5609435.1"/>
    </source>
</evidence>
<protein>
    <submittedName>
        <fullName evidence="1">Uncharacterized protein</fullName>
    </submittedName>
</protein>
<dbReference type="OrthoDB" id="2012753at2759"/>
<dbReference type="AlphaFoldDB" id="A0A9J5Z8U7"/>
<dbReference type="Proteomes" id="UP000824120">
    <property type="component" value="Chromosome 4"/>
</dbReference>
<evidence type="ECO:0000313" key="2">
    <source>
        <dbReference type="Proteomes" id="UP000824120"/>
    </source>
</evidence>
<accession>A0A9J5Z8U7</accession>
<organism evidence="1 2">
    <name type="scientific">Solanum commersonii</name>
    <name type="common">Commerson's wild potato</name>
    <name type="synonym">Commerson's nightshade</name>
    <dbReference type="NCBI Taxonomy" id="4109"/>
    <lineage>
        <taxon>Eukaryota</taxon>
        <taxon>Viridiplantae</taxon>
        <taxon>Streptophyta</taxon>
        <taxon>Embryophyta</taxon>
        <taxon>Tracheophyta</taxon>
        <taxon>Spermatophyta</taxon>
        <taxon>Magnoliopsida</taxon>
        <taxon>eudicotyledons</taxon>
        <taxon>Gunneridae</taxon>
        <taxon>Pentapetalae</taxon>
        <taxon>asterids</taxon>
        <taxon>lamiids</taxon>
        <taxon>Solanales</taxon>
        <taxon>Solanaceae</taxon>
        <taxon>Solanoideae</taxon>
        <taxon>Solaneae</taxon>
        <taxon>Solanum</taxon>
    </lineage>
</organism>
<comment type="caution">
    <text evidence="1">The sequence shown here is derived from an EMBL/GenBank/DDBJ whole genome shotgun (WGS) entry which is preliminary data.</text>
</comment>
<sequence>MVSCPWIIIDAAAVTGFLKVLSRGCELVKILVLASGNLNFCFNLGSMDHDTLGASQAAAKSEGIESYRKMQQASVKETSEVNQGQGGKNVAAYVAPAHEKSHGDVNMEADITMDDVIRAGGLGARDDLNSVLPVAADTTDFEASIRDVWDYEGQRESITRPGLGWTEPAKK</sequence>
<dbReference type="EMBL" id="JACXVP010000004">
    <property type="protein sequence ID" value="KAG5609435.1"/>
    <property type="molecule type" value="Genomic_DNA"/>
</dbReference>
<name>A0A9J5Z8U7_SOLCO</name>
<keyword evidence="2" id="KW-1185">Reference proteome</keyword>
<dbReference type="PANTHER" id="PTHR37250">
    <property type="entry name" value="OS05G0496000 PROTEIN"/>
    <property type="match status" value="1"/>
</dbReference>
<proteinExistence type="predicted"/>